<dbReference type="RefSeq" id="WP_145893423.1">
    <property type="nucleotide sequence ID" value="NZ_VOBQ01000010.1"/>
</dbReference>
<feature type="region of interest" description="Disordered" evidence="1">
    <location>
        <begin position="214"/>
        <end position="236"/>
    </location>
</feature>
<dbReference type="AlphaFoldDB" id="A0A562ZRA4"/>
<protein>
    <recommendedName>
        <fullName evidence="4">Glycosyltransferase family 2 protein</fullName>
    </recommendedName>
</protein>
<keyword evidence="3" id="KW-1185">Reference proteome</keyword>
<sequence>MVKFLVLALFYGDHPELAQRCGQTLRALRNTGQVDLAVGLNEVSPRSRAVLDELLPDVETESADPQIYKCPMMRRLLAGYRGDATHLMWFDDDSCLQPGVQAAPWLRAVTARAEHAPALGALYTQHLTPAQRDWVRQQPWFTGREVPETILFPTGGWTVVPLDLIRRFDWPGEALGHNGSDLVLGALLHQQGLEPQAFRMGLAINADAQLRESEAPRRGYVETPDQHTWGTWRPEP</sequence>
<evidence type="ECO:0000313" key="3">
    <source>
        <dbReference type="Proteomes" id="UP000318199"/>
    </source>
</evidence>
<proteinExistence type="predicted"/>
<accession>A0A562ZRA4</accession>
<evidence type="ECO:0008006" key="4">
    <source>
        <dbReference type="Google" id="ProtNLM"/>
    </source>
</evidence>
<comment type="caution">
    <text evidence="2">The sequence shown here is derived from an EMBL/GenBank/DDBJ whole genome shotgun (WGS) entry which is preliminary data.</text>
</comment>
<reference evidence="2 3" key="1">
    <citation type="submission" date="2019-07" db="EMBL/GenBank/DDBJ databases">
        <title>Caenimonas sedimenti sp. nov., isolated from activated sludge.</title>
        <authorList>
            <person name="Xu J."/>
        </authorList>
    </citation>
    <scope>NUCLEOTIDE SEQUENCE [LARGE SCALE GENOMIC DNA]</scope>
    <source>
        <strain evidence="2 3">HX-9-20</strain>
    </source>
</reference>
<evidence type="ECO:0000256" key="1">
    <source>
        <dbReference type="SAM" id="MobiDB-lite"/>
    </source>
</evidence>
<organism evidence="2 3">
    <name type="scientific">Caenimonas sedimenti</name>
    <dbReference type="NCBI Taxonomy" id="2596921"/>
    <lineage>
        <taxon>Bacteria</taxon>
        <taxon>Pseudomonadati</taxon>
        <taxon>Pseudomonadota</taxon>
        <taxon>Betaproteobacteria</taxon>
        <taxon>Burkholderiales</taxon>
        <taxon>Comamonadaceae</taxon>
        <taxon>Caenimonas</taxon>
    </lineage>
</organism>
<gene>
    <name evidence="2" type="ORF">FN976_12770</name>
</gene>
<dbReference type="Proteomes" id="UP000318199">
    <property type="component" value="Unassembled WGS sequence"/>
</dbReference>
<name>A0A562ZRA4_9BURK</name>
<dbReference type="EMBL" id="VOBQ01000010">
    <property type="protein sequence ID" value="TWO70835.1"/>
    <property type="molecule type" value="Genomic_DNA"/>
</dbReference>
<evidence type="ECO:0000313" key="2">
    <source>
        <dbReference type="EMBL" id="TWO70835.1"/>
    </source>
</evidence>